<dbReference type="EMBL" id="DQ855503">
    <property type="protein sequence ID" value="ABH88190.1"/>
    <property type="molecule type" value="mRNA"/>
</dbReference>
<dbReference type="InterPro" id="IPR036682">
    <property type="entry name" value="OS_D_A10/PebIII_sf"/>
</dbReference>
<keyword evidence="4" id="KW-1185">Reference proteome</keyword>
<dbReference type="Proteomes" id="UP000007266">
    <property type="component" value="Linkage group 7"/>
</dbReference>
<dbReference type="SUPFAM" id="SSF100910">
    <property type="entry name" value="Chemosensory protein Csp2"/>
    <property type="match status" value="1"/>
</dbReference>
<dbReference type="OrthoDB" id="6344725at2759"/>
<keyword evidence="1" id="KW-0732">Signal</keyword>
<reference evidence="3" key="4">
    <citation type="submission" date="2014-11" db="EMBL/GenBank/DDBJ databases">
        <title>Tools and pipelines for BioNano data: molecule assembly pipeline and FASTA super scaffolding tool.</title>
        <authorList>
            <person name="Shelton J.M."/>
            <person name="Herndon N."/>
            <person name="Coleman C."/>
            <person name="Lu N."/>
            <person name="Brown S.J."/>
        </authorList>
    </citation>
    <scope>NUCLEOTIDE SEQUENCE</scope>
    <source>
        <strain evidence="3">Georgia GA2</strain>
    </source>
</reference>
<evidence type="ECO:0000313" key="4">
    <source>
        <dbReference type="Proteomes" id="UP000007266"/>
    </source>
</evidence>
<dbReference type="OMA" id="IRVIEYM"/>
<gene>
    <name evidence="3" type="primary">TcCSP7Q</name>
    <name evidence="3" type="ORF">TcasGA2_TC008676</name>
</gene>
<name>Q0MRK6_TRICA</name>
<dbReference type="eggNOG" id="ENOG502S48A">
    <property type="taxonomic scope" value="Eukaryota"/>
</dbReference>
<dbReference type="Gene3D" id="1.10.2080.10">
    <property type="entry name" value="Insect odorant-binding protein A10/Ejaculatory bulb-specific protein 3"/>
    <property type="match status" value="1"/>
</dbReference>
<accession>Q0MRK6</accession>
<feature type="chain" id="PRO_5010134082" evidence="1">
    <location>
        <begin position="19"/>
        <end position="124"/>
    </location>
</feature>
<sequence>MFKVLFVVFACVQAYVYAEEYTVPQNIDIDEILKNDRLTKNYLDCILEKGKCTPEGEELKKDIPDALQNECAKCNEKHKEGVRKVIRHLIKNKPSWWQELQEKYDPKGEYKSRYNHFLEEEGLN</sequence>
<evidence type="ECO:0000313" key="3">
    <source>
        <dbReference type="EMBL" id="EFA07418.1"/>
    </source>
</evidence>
<dbReference type="KEGG" id="tca:661469"/>
<dbReference type="Pfam" id="PF03392">
    <property type="entry name" value="OS-D"/>
    <property type="match status" value="1"/>
</dbReference>
<reference evidence="3 4" key="2">
    <citation type="journal article" date="2008" name="Nature">
        <title>The genome of the model beetle and pest Tribolium castaneum.</title>
        <authorList>
            <consortium name="Tribolium Genome Sequencing Consortium"/>
            <person name="Richards S."/>
            <person name="Gibbs R.A."/>
            <person name="Weinstock G.M."/>
            <person name="Brown S.J."/>
            <person name="Denell R."/>
            <person name="Beeman R.W."/>
            <person name="Gibbs R."/>
            <person name="Beeman R.W."/>
            <person name="Brown S.J."/>
            <person name="Bucher G."/>
            <person name="Friedrich M."/>
            <person name="Grimmelikhuijzen C.J."/>
            <person name="Klingler M."/>
            <person name="Lorenzen M."/>
            <person name="Richards S."/>
            <person name="Roth S."/>
            <person name="Schroder R."/>
            <person name="Tautz D."/>
            <person name="Zdobnov E.M."/>
            <person name="Muzny D."/>
            <person name="Gibbs R.A."/>
            <person name="Weinstock G.M."/>
            <person name="Attaway T."/>
            <person name="Bell S."/>
            <person name="Buhay C.J."/>
            <person name="Chandrabose M.N."/>
            <person name="Chavez D."/>
            <person name="Clerk-Blankenburg K.P."/>
            <person name="Cree A."/>
            <person name="Dao M."/>
            <person name="Davis C."/>
            <person name="Chacko J."/>
            <person name="Dinh H."/>
            <person name="Dugan-Rocha S."/>
            <person name="Fowler G."/>
            <person name="Garner T.T."/>
            <person name="Garnes J."/>
            <person name="Gnirke A."/>
            <person name="Hawes A."/>
            <person name="Hernandez J."/>
            <person name="Hines S."/>
            <person name="Holder M."/>
            <person name="Hume J."/>
            <person name="Jhangiani S.N."/>
            <person name="Joshi V."/>
            <person name="Khan Z.M."/>
            <person name="Jackson L."/>
            <person name="Kovar C."/>
            <person name="Kowis A."/>
            <person name="Lee S."/>
            <person name="Lewis L.R."/>
            <person name="Margolis J."/>
            <person name="Morgan M."/>
            <person name="Nazareth L.V."/>
            <person name="Nguyen N."/>
            <person name="Okwuonu G."/>
            <person name="Parker D."/>
            <person name="Richards S."/>
            <person name="Ruiz S.J."/>
            <person name="Santibanez J."/>
            <person name="Savard J."/>
            <person name="Scherer S.E."/>
            <person name="Schneider B."/>
            <person name="Sodergren E."/>
            <person name="Tautz D."/>
            <person name="Vattahil S."/>
            <person name="Villasana D."/>
            <person name="White C.S."/>
            <person name="Wright R."/>
            <person name="Park Y."/>
            <person name="Beeman R.W."/>
            <person name="Lord J."/>
            <person name="Oppert B."/>
            <person name="Lorenzen M."/>
            <person name="Brown S."/>
            <person name="Wang L."/>
            <person name="Savard J."/>
            <person name="Tautz D."/>
            <person name="Richards S."/>
            <person name="Weinstock G."/>
            <person name="Gibbs R.A."/>
            <person name="Liu Y."/>
            <person name="Worley K."/>
            <person name="Weinstock G."/>
            <person name="Elsik C.G."/>
            <person name="Reese J.T."/>
            <person name="Elhaik E."/>
            <person name="Landan G."/>
            <person name="Graur D."/>
            <person name="Arensburger P."/>
            <person name="Atkinson P."/>
            <person name="Beeman R.W."/>
            <person name="Beidler J."/>
            <person name="Brown S.J."/>
            <person name="Demuth J.P."/>
            <person name="Drury D.W."/>
            <person name="Du Y.Z."/>
            <person name="Fujiwara H."/>
            <person name="Lorenzen M."/>
            <person name="Maselli V."/>
            <person name="Osanai M."/>
            <person name="Park Y."/>
            <person name="Robertson H.M."/>
            <person name="Tu Z."/>
            <person name="Wang J.J."/>
            <person name="Wang S."/>
            <person name="Richards S."/>
            <person name="Song H."/>
            <person name="Zhang L."/>
            <person name="Sodergren E."/>
            <person name="Werner D."/>
            <person name="Stanke M."/>
            <person name="Morgenstern B."/>
            <person name="Solovyev V."/>
            <person name="Kosarev P."/>
            <person name="Brown G."/>
            <person name="Chen H.C."/>
            <person name="Ermolaeva O."/>
            <person name="Hlavina W."/>
            <person name="Kapustin Y."/>
            <person name="Kiryutin B."/>
            <person name="Kitts P."/>
            <person name="Maglott D."/>
            <person name="Pruitt K."/>
            <person name="Sapojnikov V."/>
            <person name="Souvorov A."/>
            <person name="Mackey A.J."/>
            <person name="Waterhouse R.M."/>
            <person name="Wyder S."/>
            <person name="Zdobnov E.M."/>
            <person name="Zdobnov E.M."/>
            <person name="Wyder S."/>
            <person name="Kriventseva E.V."/>
            <person name="Kadowaki T."/>
            <person name="Bork P."/>
            <person name="Aranda M."/>
            <person name="Bao R."/>
            <person name="Beermann A."/>
            <person name="Berns N."/>
            <person name="Bolognesi R."/>
            <person name="Bonneton F."/>
            <person name="Bopp D."/>
            <person name="Brown S.J."/>
            <person name="Bucher G."/>
            <person name="Butts T."/>
            <person name="Chaumot A."/>
            <person name="Denell R.E."/>
            <person name="Ferrier D.E."/>
            <person name="Friedrich M."/>
            <person name="Gordon C.M."/>
            <person name="Jindra M."/>
            <person name="Klingler M."/>
            <person name="Lan Q."/>
            <person name="Lattorff H.M."/>
            <person name="Laudet V."/>
            <person name="von Levetsow C."/>
            <person name="Liu Z."/>
            <person name="Lutz R."/>
            <person name="Lynch J.A."/>
            <person name="da Fonseca R.N."/>
            <person name="Posnien N."/>
            <person name="Reuter R."/>
            <person name="Roth S."/>
            <person name="Savard J."/>
            <person name="Schinko J.B."/>
            <person name="Schmitt C."/>
            <person name="Schoppmeier M."/>
            <person name="Schroder R."/>
            <person name="Shippy T.D."/>
            <person name="Simonnet F."/>
            <person name="Marques-Souza H."/>
            <person name="Tautz D."/>
            <person name="Tomoyasu Y."/>
            <person name="Trauner J."/>
            <person name="Van der Zee M."/>
            <person name="Vervoort M."/>
            <person name="Wittkopp N."/>
            <person name="Wimmer E.A."/>
            <person name="Yang X."/>
            <person name="Jones A.K."/>
            <person name="Sattelle D.B."/>
            <person name="Ebert P.R."/>
            <person name="Nelson D."/>
            <person name="Scott J.G."/>
            <person name="Beeman R.W."/>
            <person name="Muthukrishnan S."/>
            <person name="Kramer K.J."/>
            <person name="Arakane Y."/>
            <person name="Beeman R.W."/>
            <person name="Zhu Q."/>
            <person name="Hogenkamp D."/>
            <person name="Dixit R."/>
            <person name="Oppert B."/>
            <person name="Jiang H."/>
            <person name="Zou Z."/>
            <person name="Marshall J."/>
            <person name="Elpidina E."/>
            <person name="Vinokurov K."/>
            <person name="Oppert C."/>
            <person name="Zou Z."/>
            <person name="Evans J."/>
            <person name="Lu Z."/>
            <person name="Zhao P."/>
            <person name="Sumathipala N."/>
            <person name="Altincicek B."/>
            <person name="Vilcinskas A."/>
            <person name="Williams M."/>
            <person name="Hultmark D."/>
            <person name="Hetru C."/>
            <person name="Jiang H."/>
            <person name="Grimmelikhuijzen C.J."/>
            <person name="Hauser F."/>
            <person name="Cazzamali G."/>
            <person name="Williamson M."/>
            <person name="Park Y."/>
            <person name="Li B."/>
            <person name="Tanaka Y."/>
            <person name="Predel R."/>
            <person name="Neupert S."/>
            <person name="Schachtner J."/>
            <person name="Verleyen P."/>
            <person name="Raible F."/>
            <person name="Bork P."/>
            <person name="Friedrich M."/>
            <person name="Walden K.K."/>
            <person name="Robertson H.M."/>
            <person name="Angeli S."/>
            <person name="Foret S."/>
            <person name="Bucher G."/>
            <person name="Schuetz S."/>
            <person name="Maleszka R."/>
            <person name="Wimmer E.A."/>
            <person name="Beeman R.W."/>
            <person name="Lorenzen M."/>
            <person name="Tomoyasu Y."/>
            <person name="Miller S.C."/>
            <person name="Grossmann D."/>
            <person name="Bucher G."/>
        </authorList>
    </citation>
    <scope>NUCLEOTIDE SEQUENCE [LARGE SCALE GENOMIC DNA]</scope>
    <source>
        <strain evidence="3 4">Georgia GA2</strain>
    </source>
</reference>
<dbReference type="InParanoid" id="Q0MRK6"/>
<dbReference type="SMR" id="Q0MRK6"/>
<proteinExistence type="evidence at transcript level"/>
<dbReference type="GeneID" id="661469"/>
<feature type="signal peptide" evidence="1">
    <location>
        <begin position="1"/>
        <end position="18"/>
    </location>
</feature>
<reference evidence="3 4" key="3">
    <citation type="journal article" date="2010" name="Nucleic Acids Res.">
        <title>BeetleBase in 2010: revisions to provide comprehensive genomic information for Tribolium castaneum.</title>
        <authorList>
            <person name="Kim H.S."/>
            <person name="Murphy T."/>
            <person name="Xia J."/>
            <person name="Caragea D."/>
            <person name="Park Y."/>
            <person name="Beeman R.W."/>
            <person name="Lorenzen M.D."/>
            <person name="Butcher S."/>
            <person name="Manak J.R."/>
            <person name="Brown S.J."/>
        </authorList>
    </citation>
    <scope>GENOME REANNOTATION</scope>
    <source>
        <strain evidence="3 4">Georgia GA2</strain>
    </source>
</reference>
<dbReference type="CTD" id="661469"/>
<dbReference type="AlphaFoldDB" id="Q0MRK6"/>
<dbReference type="PANTHER" id="PTHR11257:SF12">
    <property type="entry name" value="EJACULATORY BULB-SPECIFIC PROTEIN 3-RELATED"/>
    <property type="match status" value="1"/>
</dbReference>
<dbReference type="RefSeq" id="NP_001039284.1">
    <property type="nucleotide sequence ID" value="NM_001045819.1"/>
</dbReference>
<dbReference type="InterPro" id="IPR005055">
    <property type="entry name" value="A10/PebIII"/>
</dbReference>
<evidence type="ECO:0000313" key="2">
    <source>
        <dbReference type="EMBL" id="ABH88190.1"/>
    </source>
</evidence>
<dbReference type="PANTHER" id="PTHR11257">
    <property type="entry name" value="CHEMOSENSORY PROTEIN-RELATED"/>
    <property type="match status" value="1"/>
</dbReference>
<dbReference type="HOGENOM" id="CLU_126727_0_0_1"/>
<organism evidence="2">
    <name type="scientific">Tribolium castaneum</name>
    <name type="common">Red flour beetle</name>
    <dbReference type="NCBI Taxonomy" id="7070"/>
    <lineage>
        <taxon>Eukaryota</taxon>
        <taxon>Metazoa</taxon>
        <taxon>Ecdysozoa</taxon>
        <taxon>Arthropoda</taxon>
        <taxon>Hexapoda</taxon>
        <taxon>Insecta</taxon>
        <taxon>Pterygota</taxon>
        <taxon>Neoptera</taxon>
        <taxon>Endopterygota</taxon>
        <taxon>Coleoptera</taxon>
        <taxon>Polyphaga</taxon>
        <taxon>Cucujiformia</taxon>
        <taxon>Tenebrionidae</taxon>
        <taxon>Tenebrionidae incertae sedis</taxon>
        <taxon>Tribolium</taxon>
    </lineage>
</organism>
<evidence type="ECO:0000256" key="1">
    <source>
        <dbReference type="SAM" id="SignalP"/>
    </source>
</evidence>
<reference evidence="2" key="1">
    <citation type="journal article" date="2007" name="Insect Biochem. Mol. Biol.">
        <title>Chemosensory proteins in the honey bee: Insights from the annotated genome, comparative analyses and expressional profiling.</title>
        <authorList>
            <person name="Foret S."/>
            <person name="Wanner K.W."/>
            <person name="Maleszka R."/>
        </authorList>
    </citation>
    <scope>NUCLEOTIDE SEQUENCE</scope>
</reference>
<dbReference type="EMBL" id="KQ971354">
    <property type="protein sequence ID" value="EFA07418.1"/>
    <property type="molecule type" value="Genomic_DNA"/>
</dbReference>
<protein>
    <submittedName>
        <fullName evidence="2">Chemosensory protein 17</fullName>
    </submittedName>
    <submittedName>
        <fullName evidence="3">Chemosensory protein 4</fullName>
    </submittedName>
</protein>